<gene>
    <name evidence="1" type="ORF">BDN72DRAFT_808248</name>
</gene>
<keyword evidence="2" id="KW-1185">Reference proteome</keyword>
<dbReference type="Proteomes" id="UP000308600">
    <property type="component" value="Unassembled WGS sequence"/>
</dbReference>
<proteinExistence type="predicted"/>
<accession>A0ACD3BJP4</accession>
<sequence>MAPHPQVLQHVVDVHCHPTDAPFIAPESMERLNITICAMSSRQSDQVLVRNLAATYPTKVIPCFGYHPWFSHLISLGPSTIKEAHYRSLFLPVTPTPGHLAVFERLLPLLPEPISLDDVLSDIRNHFIEFPNAMLGEVGLDRSFHVAFDYYAEQREFTPFIIPLVHQLAILEAQIGLAIEFRRNVSLHSVKAHAATLDLLSKLQDYHGDAWNCINLDLHSCGVSPETWKTVEKRHPNVYLSLSTAINGRSPNHRALIAACASNRLLVESDYPDVDLCTERTWDMIRTVADIKGWSVEETWADEIEPDKWGAVRRIEANWITFSGVSHIEL</sequence>
<protein>
    <submittedName>
        <fullName evidence="1">Metallo-dependent hydrolase</fullName>
    </submittedName>
</protein>
<evidence type="ECO:0000313" key="1">
    <source>
        <dbReference type="EMBL" id="TFK77437.1"/>
    </source>
</evidence>
<name>A0ACD3BJP4_9AGAR</name>
<dbReference type="EMBL" id="ML208259">
    <property type="protein sequence ID" value="TFK77437.1"/>
    <property type="molecule type" value="Genomic_DNA"/>
</dbReference>
<keyword evidence="1" id="KW-0378">Hydrolase</keyword>
<reference evidence="1 2" key="1">
    <citation type="journal article" date="2019" name="Nat. Ecol. Evol.">
        <title>Megaphylogeny resolves global patterns of mushroom evolution.</title>
        <authorList>
            <person name="Varga T."/>
            <person name="Krizsan K."/>
            <person name="Foldi C."/>
            <person name="Dima B."/>
            <person name="Sanchez-Garcia M."/>
            <person name="Sanchez-Ramirez S."/>
            <person name="Szollosi G.J."/>
            <person name="Szarkandi J.G."/>
            <person name="Papp V."/>
            <person name="Albert L."/>
            <person name="Andreopoulos W."/>
            <person name="Angelini C."/>
            <person name="Antonin V."/>
            <person name="Barry K.W."/>
            <person name="Bougher N.L."/>
            <person name="Buchanan P."/>
            <person name="Buyck B."/>
            <person name="Bense V."/>
            <person name="Catcheside P."/>
            <person name="Chovatia M."/>
            <person name="Cooper J."/>
            <person name="Damon W."/>
            <person name="Desjardin D."/>
            <person name="Finy P."/>
            <person name="Geml J."/>
            <person name="Haridas S."/>
            <person name="Hughes K."/>
            <person name="Justo A."/>
            <person name="Karasinski D."/>
            <person name="Kautmanova I."/>
            <person name="Kiss B."/>
            <person name="Kocsube S."/>
            <person name="Kotiranta H."/>
            <person name="LaButti K.M."/>
            <person name="Lechner B.E."/>
            <person name="Liimatainen K."/>
            <person name="Lipzen A."/>
            <person name="Lukacs Z."/>
            <person name="Mihaltcheva S."/>
            <person name="Morgado L.N."/>
            <person name="Niskanen T."/>
            <person name="Noordeloos M.E."/>
            <person name="Ohm R.A."/>
            <person name="Ortiz-Santana B."/>
            <person name="Ovrebo C."/>
            <person name="Racz N."/>
            <person name="Riley R."/>
            <person name="Savchenko A."/>
            <person name="Shiryaev A."/>
            <person name="Soop K."/>
            <person name="Spirin V."/>
            <person name="Szebenyi C."/>
            <person name="Tomsovsky M."/>
            <person name="Tulloss R.E."/>
            <person name="Uehling J."/>
            <person name="Grigoriev I.V."/>
            <person name="Vagvolgyi C."/>
            <person name="Papp T."/>
            <person name="Martin F.M."/>
            <person name="Miettinen O."/>
            <person name="Hibbett D.S."/>
            <person name="Nagy L.G."/>
        </authorList>
    </citation>
    <scope>NUCLEOTIDE SEQUENCE [LARGE SCALE GENOMIC DNA]</scope>
    <source>
        <strain evidence="1 2">NL-1719</strain>
    </source>
</reference>
<organism evidence="1 2">
    <name type="scientific">Pluteus cervinus</name>
    <dbReference type="NCBI Taxonomy" id="181527"/>
    <lineage>
        <taxon>Eukaryota</taxon>
        <taxon>Fungi</taxon>
        <taxon>Dikarya</taxon>
        <taxon>Basidiomycota</taxon>
        <taxon>Agaricomycotina</taxon>
        <taxon>Agaricomycetes</taxon>
        <taxon>Agaricomycetidae</taxon>
        <taxon>Agaricales</taxon>
        <taxon>Pluteineae</taxon>
        <taxon>Pluteaceae</taxon>
        <taxon>Pluteus</taxon>
    </lineage>
</organism>
<evidence type="ECO:0000313" key="2">
    <source>
        <dbReference type="Proteomes" id="UP000308600"/>
    </source>
</evidence>